<sequence>MPECHTADNILGLLQVVAKEWDLPEDIPAFVVTDNGRNLFRLSPGHHGRDCSVLDAHGNCALVLQERKSQVLLFSV</sequence>
<gene>
    <name evidence="1" type="ORF">HPB48_023629</name>
</gene>
<proteinExistence type="predicted"/>
<dbReference type="Proteomes" id="UP000821853">
    <property type="component" value="Unassembled WGS sequence"/>
</dbReference>
<name>A0A9J6H7S8_HAELO</name>
<accession>A0A9J6H7S8</accession>
<comment type="caution">
    <text evidence="1">The sequence shown here is derived from an EMBL/GenBank/DDBJ whole genome shotgun (WGS) entry which is preliminary data.</text>
</comment>
<evidence type="ECO:0000313" key="1">
    <source>
        <dbReference type="EMBL" id="KAH9382992.1"/>
    </source>
</evidence>
<dbReference type="AlphaFoldDB" id="A0A9J6H7S8"/>
<dbReference type="EMBL" id="JABSTR010000870">
    <property type="protein sequence ID" value="KAH9382992.1"/>
    <property type="molecule type" value="Genomic_DNA"/>
</dbReference>
<evidence type="ECO:0000313" key="2">
    <source>
        <dbReference type="Proteomes" id="UP000821853"/>
    </source>
</evidence>
<dbReference type="VEuPathDB" id="VectorBase:HLOH_057395"/>
<protein>
    <submittedName>
        <fullName evidence="1">Uncharacterized protein</fullName>
    </submittedName>
</protein>
<organism evidence="1 2">
    <name type="scientific">Haemaphysalis longicornis</name>
    <name type="common">Bush tick</name>
    <dbReference type="NCBI Taxonomy" id="44386"/>
    <lineage>
        <taxon>Eukaryota</taxon>
        <taxon>Metazoa</taxon>
        <taxon>Ecdysozoa</taxon>
        <taxon>Arthropoda</taxon>
        <taxon>Chelicerata</taxon>
        <taxon>Arachnida</taxon>
        <taxon>Acari</taxon>
        <taxon>Parasitiformes</taxon>
        <taxon>Ixodida</taxon>
        <taxon>Ixodoidea</taxon>
        <taxon>Ixodidae</taxon>
        <taxon>Haemaphysalinae</taxon>
        <taxon>Haemaphysalis</taxon>
    </lineage>
</organism>
<reference evidence="1 2" key="1">
    <citation type="journal article" date="2020" name="Cell">
        <title>Large-Scale Comparative Analyses of Tick Genomes Elucidate Their Genetic Diversity and Vector Capacities.</title>
        <authorList>
            <consortium name="Tick Genome and Microbiome Consortium (TIGMIC)"/>
            <person name="Jia N."/>
            <person name="Wang J."/>
            <person name="Shi W."/>
            <person name="Du L."/>
            <person name="Sun Y."/>
            <person name="Zhan W."/>
            <person name="Jiang J.F."/>
            <person name="Wang Q."/>
            <person name="Zhang B."/>
            <person name="Ji P."/>
            <person name="Bell-Sakyi L."/>
            <person name="Cui X.M."/>
            <person name="Yuan T.T."/>
            <person name="Jiang B.G."/>
            <person name="Yang W.F."/>
            <person name="Lam T.T."/>
            <person name="Chang Q.C."/>
            <person name="Ding S.J."/>
            <person name="Wang X.J."/>
            <person name="Zhu J.G."/>
            <person name="Ruan X.D."/>
            <person name="Zhao L."/>
            <person name="Wei J.T."/>
            <person name="Ye R.Z."/>
            <person name="Que T.C."/>
            <person name="Du C.H."/>
            <person name="Zhou Y.H."/>
            <person name="Cheng J.X."/>
            <person name="Dai P.F."/>
            <person name="Guo W.B."/>
            <person name="Han X.H."/>
            <person name="Huang E.J."/>
            <person name="Li L.F."/>
            <person name="Wei W."/>
            <person name="Gao Y.C."/>
            <person name="Liu J.Z."/>
            <person name="Shao H.Z."/>
            <person name="Wang X."/>
            <person name="Wang C.C."/>
            <person name="Yang T.C."/>
            <person name="Huo Q.B."/>
            <person name="Li W."/>
            <person name="Chen H.Y."/>
            <person name="Chen S.E."/>
            <person name="Zhou L.G."/>
            <person name="Ni X.B."/>
            <person name="Tian J.H."/>
            <person name="Sheng Y."/>
            <person name="Liu T."/>
            <person name="Pan Y.S."/>
            <person name="Xia L.Y."/>
            <person name="Li J."/>
            <person name="Zhao F."/>
            <person name="Cao W.C."/>
        </authorList>
    </citation>
    <scope>NUCLEOTIDE SEQUENCE [LARGE SCALE GENOMIC DNA]</scope>
    <source>
        <strain evidence="1">HaeL-2018</strain>
    </source>
</reference>
<keyword evidence="2" id="KW-1185">Reference proteome</keyword>